<keyword evidence="4 6" id="KW-0503">Monooxygenase</keyword>
<evidence type="ECO:0000256" key="3">
    <source>
        <dbReference type="ARBA" id="ARBA00023002"/>
    </source>
</evidence>
<protein>
    <submittedName>
        <fullName evidence="6">Alkanesulfonate monooxygenase</fullName>
    </submittedName>
</protein>
<organism evidence="6 7">
    <name type="scientific">Brenneria corticis</name>
    <dbReference type="NCBI Taxonomy" id="2173106"/>
    <lineage>
        <taxon>Bacteria</taxon>
        <taxon>Pseudomonadati</taxon>
        <taxon>Pseudomonadota</taxon>
        <taxon>Gammaproteobacteria</taxon>
        <taxon>Enterobacterales</taxon>
        <taxon>Pectobacteriaceae</taxon>
        <taxon>Brenneria</taxon>
    </lineage>
</organism>
<sequence length="365" mass="40452">MSVEIYGHLTFRDESEVHLATGQALDTDYIIRQAREHEYAGFDGVLVGLGGDGPESLQIAAQAAANTNRLNFLVAYRPGLASPTLVARSYATLDQFSRGRIRLHAISGRNNDGLKNTGDTLTKGQRYGRTREFIQLLKKTWTAREKFAYPGEYFTVNDFVASVFPYQQPRIPIYFAGNSEEAYAVGAAEADGYALYAQPLAQLREDIARIHAAARESGREDLPRIIVLVRLIIGQTDELAWQRAEEMRATVIAQSQQAKPDETRWLPARDGRESSAGDLKQVAANQQGERHDKALWTGLSGITQRGKSTALVGSPETIVAALADYVEAGVSTFILDGFQRLRDVPEIGNYILPRLRERLNTHPSF</sequence>
<dbReference type="RefSeq" id="WP_136164603.1">
    <property type="nucleotide sequence ID" value="NZ_KZ819071.1"/>
</dbReference>
<dbReference type="InterPro" id="IPR011251">
    <property type="entry name" value="Luciferase-like_dom"/>
</dbReference>
<dbReference type="Pfam" id="PF00296">
    <property type="entry name" value="Bac_luciferase"/>
    <property type="match status" value="1"/>
</dbReference>
<feature type="domain" description="Luciferase-like" evidence="5">
    <location>
        <begin position="21"/>
        <end position="331"/>
    </location>
</feature>
<dbReference type="GO" id="GO:0004497">
    <property type="term" value="F:monooxygenase activity"/>
    <property type="evidence" value="ECO:0007669"/>
    <property type="project" value="UniProtKB-KW"/>
</dbReference>
<dbReference type="InterPro" id="IPR050172">
    <property type="entry name" value="SsuD_RutA_monooxygenase"/>
</dbReference>
<keyword evidence="2" id="KW-0288">FMN</keyword>
<evidence type="ECO:0000256" key="1">
    <source>
        <dbReference type="ARBA" id="ARBA00022630"/>
    </source>
</evidence>
<dbReference type="Gene3D" id="3.20.20.30">
    <property type="entry name" value="Luciferase-like domain"/>
    <property type="match status" value="1"/>
</dbReference>
<dbReference type="InterPro" id="IPR036661">
    <property type="entry name" value="Luciferase-like_sf"/>
</dbReference>
<dbReference type="AlphaFoldDB" id="A0A2U1UCY8"/>
<dbReference type="EMBL" id="QDKH01000001">
    <property type="protein sequence ID" value="PWC19535.1"/>
    <property type="molecule type" value="Genomic_DNA"/>
</dbReference>
<proteinExistence type="predicted"/>
<keyword evidence="7" id="KW-1185">Reference proteome</keyword>
<accession>A0A2U1UCY8</accession>
<evidence type="ECO:0000256" key="2">
    <source>
        <dbReference type="ARBA" id="ARBA00022643"/>
    </source>
</evidence>
<keyword evidence="1" id="KW-0285">Flavoprotein</keyword>
<dbReference type="SUPFAM" id="SSF51679">
    <property type="entry name" value="Bacterial luciferase-like"/>
    <property type="match status" value="1"/>
</dbReference>
<gene>
    <name evidence="6" type="ORF">DDT56_00750</name>
</gene>
<dbReference type="PANTHER" id="PTHR42847:SF4">
    <property type="entry name" value="ALKANESULFONATE MONOOXYGENASE-RELATED"/>
    <property type="match status" value="1"/>
</dbReference>
<comment type="caution">
    <text evidence="6">The sequence shown here is derived from an EMBL/GenBank/DDBJ whole genome shotgun (WGS) entry which is preliminary data.</text>
</comment>
<dbReference type="Proteomes" id="UP000296159">
    <property type="component" value="Unassembled WGS sequence"/>
</dbReference>
<evidence type="ECO:0000313" key="7">
    <source>
        <dbReference type="Proteomes" id="UP000296159"/>
    </source>
</evidence>
<reference evidence="6 7" key="1">
    <citation type="submission" date="2018-04" db="EMBL/GenBank/DDBJ databases">
        <title>Brenneria corticis sp.nov.</title>
        <authorList>
            <person name="Li Y."/>
        </authorList>
    </citation>
    <scope>NUCLEOTIDE SEQUENCE [LARGE SCALE GENOMIC DNA]</scope>
    <source>
        <strain evidence="6 7">CFCC 11842</strain>
    </source>
</reference>
<dbReference type="GO" id="GO:0016705">
    <property type="term" value="F:oxidoreductase activity, acting on paired donors, with incorporation or reduction of molecular oxygen"/>
    <property type="evidence" value="ECO:0007669"/>
    <property type="project" value="InterPro"/>
</dbReference>
<evidence type="ECO:0000256" key="4">
    <source>
        <dbReference type="ARBA" id="ARBA00023033"/>
    </source>
</evidence>
<keyword evidence="3" id="KW-0560">Oxidoreductase</keyword>
<dbReference type="PANTHER" id="PTHR42847">
    <property type="entry name" value="ALKANESULFONATE MONOOXYGENASE"/>
    <property type="match status" value="1"/>
</dbReference>
<name>A0A2U1UCY8_9GAMM</name>
<evidence type="ECO:0000259" key="5">
    <source>
        <dbReference type="Pfam" id="PF00296"/>
    </source>
</evidence>
<evidence type="ECO:0000313" key="6">
    <source>
        <dbReference type="EMBL" id="PWC19535.1"/>
    </source>
</evidence>